<feature type="transmembrane region" description="Helical" evidence="6">
    <location>
        <begin position="116"/>
        <end position="135"/>
    </location>
</feature>
<name>A0AAJ1MNN4_9SPIO</name>
<evidence type="ECO:0000256" key="6">
    <source>
        <dbReference type="SAM" id="Phobius"/>
    </source>
</evidence>
<keyword evidence="2" id="KW-1003">Cell membrane</keyword>
<comment type="subcellular location">
    <subcellularLocation>
        <location evidence="1">Cell membrane</location>
        <topology evidence="1">Multi-pass membrane protein</topology>
    </subcellularLocation>
</comment>
<reference evidence="7 8" key="1">
    <citation type="submission" date="2022-12" db="EMBL/GenBank/DDBJ databases">
        <title>Metagenome assembled genome from gulf of manar.</title>
        <authorList>
            <person name="Kohli P."/>
            <person name="Pk S."/>
            <person name="Venkata Ramana C."/>
            <person name="Sasikala C."/>
        </authorList>
    </citation>
    <scope>NUCLEOTIDE SEQUENCE [LARGE SCALE GENOMIC DNA]</scope>
    <source>
        <strain evidence="7">JB008</strain>
    </source>
</reference>
<gene>
    <name evidence="7" type="ORF">PQJ61_07495</name>
</gene>
<keyword evidence="5 6" id="KW-0472">Membrane</keyword>
<sequence length="347" mass="37537">MKVNRSDMFVTAIALLITLSAAFMVMLVMIFIMSETPGETLFYFFAGPLTNKYYLGNMFNSAIPLILTGLGIAFAFRSSMFNLGGEGQVYAGGFAATAVCLAMPAAGAFFGITVSLLAAVVTGAVIAGLSGFFKMKWRTDELISSFLISNALIYIVDNFITGPFDDPGNNLLTTSKVAEQFWFNKIFPPSNLDISIVFVVIIAILAFFYLFKTHQGYEMRMCGVNPEFARYGGINVGKYIMLPMLWSGALHGLAGAVYVLGTSHACFKGFSGGMGWNGIAVALIARNNPIAVIPAALFFAYIEAGAESAMINADITIEIASIVQSVVFFLITAQAIYNFLKYRRKAV</sequence>
<comment type="caution">
    <text evidence="7">The sequence shown here is derived from an EMBL/GenBank/DDBJ whole genome shotgun (WGS) entry which is preliminary data.</text>
</comment>
<evidence type="ECO:0000313" key="7">
    <source>
        <dbReference type="EMBL" id="MDC7226594.1"/>
    </source>
</evidence>
<evidence type="ECO:0000256" key="3">
    <source>
        <dbReference type="ARBA" id="ARBA00022692"/>
    </source>
</evidence>
<dbReference type="PANTHER" id="PTHR47089">
    <property type="entry name" value="ABC TRANSPORTER, PERMEASE PROTEIN"/>
    <property type="match status" value="1"/>
</dbReference>
<evidence type="ECO:0000256" key="1">
    <source>
        <dbReference type="ARBA" id="ARBA00004651"/>
    </source>
</evidence>
<feature type="transmembrane region" description="Helical" evidence="6">
    <location>
        <begin position="88"/>
        <end position="110"/>
    </location>
</feature>
<feature type="transmembrane region" description="Helical" evidence="6">
    <location>
        <begin position="239"/>
        <end position="261"/>
    </location>
</feature>
<feature type="transmembrane region" description="Helical" evidence="6">
    <location>
        <begin position="192"/>
        <end position="211"/>
    </location>
</feature>
<feature type="transmembrane region" description="Helical" evidence="6">
    <location>
        <begin position="142"/>
        <end position="160"/>
    </location>
</feature>
<feature type="transmembrane region" description="Helical" evidence="6">
    <location>
        <begin position="319"/>
        <end position="340"/>
    </location>
</feature>
<evidence type="ECO:0000256" key="2">
    <source>
        <dbReference type="ARBA" id="ARBA00022475"/>
    </source>
</evidence>
<evidence type="ECO:0000256" key="4">
    <source>
        <dbReference type="ARBA" id="ARBA00022989"/>
    </source>
</evidence>
<dbReference type="EMBL" id="JAQQAL010000014">
    <property type="protein sequence ID" value="MDC7226594.1"/>
    <property type="molecule type" value="Genomic_DNA"/>
</dbReference>
<proteinExistence type="predicted"/>
<dbReference type="CDD" id="cd06580">
    <property type="entry name" value="TM_PBP1_transp_TpRbsC_like"/>
    <property type="match status" value="1"/>
</dbReference>
<dbReference type="Proteomes" id="UP001221217">
    <property type="component" value="Unassembled WGS sequence"/>
</dbReference>
<evidence type="ECO:0000313" key="8">
    <source>
        <dbReference type="Proteomes" id="UP001221217"/>
    </source>
</evidence>
<dbReference type="GO" id="GO:0005886">
    <property type="term" value="C:plasma membrane"/>
    <property type="evidence" value="ECO:0007669"/>
    <property type="project" value="UniProtKB-SubCell"/>
</dbReference>
<evidence type="ECO:0000256" key="5">
    <source>
        <dbReference type="ARBA" id="ARBA00023136"/>
    </source>
</evidence>
<feature type="transmembrane region" description="Helical" evidence="6">
    <location>
        <begin position="53"/>
        <end position="76"/>
    </location>
</feature>
<feature type="transmembrane region" description="Helical" evidence="6">
    <location>
        <begin position="12"/>
        <end position="33"/>
    </location>
</feature>
<organism evidence="7 8">
    <name type="scientific">Candidatus Thalassospirochaeta sargassi</name>
    <dbReference type="NCBI Taxonomy" id="3119039"/>
    <lineage>
        <taxon>Bacteria</taxon>
        <taxon>Pseudomonadati</taxon>
        <taxon>Spirochaetota</taxon>
        <taxon>Spirochaetia</taxon>
        <taxon>Spirochaetales</taxon>
        <taxon>Spirochaetaceae</taxon>
        <taxon>Candidatus Thalassospirochaeta</taxon>
    </lineage>
</organism>
<keyword evidence="4 6" id="KW-1133">Transmembrane helix</keyword>
<accession>A0AAJ1MNN4</accession>
<dbReference type="AlphaFoldDB" id="A0AAJ1MNN4"/>
<dbReference type="PANTHER" id="PTHR47089:SF1">
    <property type="entry name" value="GUANOSINE ABC TRANSPORTER PERMEASE PROTEIN NUPP"/>
    <property type="match status" value="1"/>
</dbReference>
<protein>
    <submittedName>
        <fullName evidence="7">ABC transporter permease</fullName>
    </submittedName>
</protein>
<keyword evidence="3 6" id="KW-0812">Transmembrane</keyword>
<dbReference type="Pfam" id="PF02653">
    <property type="entry name" value="BPD_transp_2"/>
    <property type="match status" value="1"/>
</dbReference>
<dbReference type="InterPro" id="IPR001851">
    <property type="entry name" value="ABC_transp_permease"/>
</dbReference>
<dbReference type="GO" id="GO:0022857">
    <property type="term" value="F:transmembrane transporter activity"/>
    <property type="evidence" value="ECO:0007669"/>
    <property type="project" value="InterPro"/>
</dbReference>